<keyword evidence="5 8" id="KW-0812">Transmembrane</keyword>
<feature type="transmembrane region" description="Helical" evidence="8">
    <location>
        <begin position="34"/>
        <end position="53"/>
    </location>
</feature>
<dbReference type="EMBL" id="BMUU01000013">
    <property type="protein sequence ID" value="GGY58453.1"/>
    <property type="molecule type" value="Genomic_DNA"/>
</dbReference>
<feature type="transmembrane region" description="Helical" evidence="8">
    <location>
        <begin position="194"/>
        <end position="213"/>
    </location>
</feature>
<comment type="subcellular location">
    <subcellularLocation>
        <location evidence="1">Cell membrane</location>
        <topology evidence="1">Multi-pass membrane protein</topology>
    </subcellularLocation>
</comment>
<evidence type="ECO:0000256" key="8">
    <source>
        <dbReference type="SAM" id="Phobius"/>
    </source>
</evidence>
<dbReference type="Proteomes" id="UP000600946">
    <property type="component" value="Unassembled WGS sequence"/>
</dbReference>
<feature type="transmembrane region" description="Helical" evidence="8">
    <location>
        <begin position="225"/>
        <end position="243"/>
    </location>
</feature>
<dbReference type="PANTHER" id="PTHR36838:SF3">
    <property type="entry name" value="TRANSPORTER AUXIN EFFLUX CARRIER EC FAMILY"/>
    <property type="match status" value="1"/>
</dbReference>
<gene>
    <name evidence="9" type="ORF">GCM10010326_61390</name>
</gene>
<dbReference type="InterPro" id="IPR004776">
    <property type="entry name" value="Mem_transp_PIN-like"/>
</dbReference>
<feature type="transmembrane region" description="Helical" evidence="8">
    <location>
        <begin position="95"/>
        <end position="117"/>
    </location>
</feature>
<dbReference type="Gene3D" id="1.20.1530.20">
    <property type="match status" value="1"/>
</dbReference>
<evidence type="ECO:0000256" key="5">
    <source>
        <dbReference type="ARBA" id="ARBA00022692"/>
    </source>
</evidence>
<comment type="caution">
    <text evidence="9">The sequence shown here is derived from an EMBL/GenBank/DDBJ whole genome shotgun (WGS) entry which is preliminary data.</text>
</comment>
<evidence type="ECO:0000256" key="1">
    <source>
        <dbReference type="ARBA" id="ARBA00004651"/>
    </source>
</evidence>
<keyword evidence="4" id="KW-1003">Cell membrane</keyword>
<dbReference type="GeneID" id="96294040"/>
<feature type="transmembrane region" description="Helical" evidence="8">
    <location>
        <begin position="163"/>
        <end position="182"/>
    </location>
</feature>
<feature type="transmembrane region" description="Helical" evidence="8">
    <location>
        <begin position="255"/>
        <end position="275"/>
    </location>
</feature>
<comment type="similarity">
    <text evidence="2">Belongs to the auxin efflux carrier (TC 2.A.69) family.</text>
</comment>
<reference evidence="10" key="1">
    <citation type="journal article" date="2019" name="Int. J. Syst. Evol. Microbiol.">
        <title>The Global Catalogue of Microorganisms (GCM) 10K type strain sequencing project: providing services to taxonomists for standard genome sequencing and annotation.</title>
        <authorList>
            <consortium name="The Broad Institute Genomics Platform"/>
            <consortium name="The Broad Institute Genome Sequencing Center for Infectious Disease"/>
            <person name="Wu L."/>
            <person name="Ma J."/>
        </authorList>
    </citation>
    <scope>NUCLEOTIDE SEQUENCE [LARGE SCALE GENOMIC DNA]</scope>
    <source>
        <strain evidence="10">JCM 4594</strain>
    </source>
</reference>
<feature type="transmembrane region" description="Helical" evidence="8">
    <location>
        <begin position="123"/>
        <end position="143"/>
    </location>
</feature>
<evidence type="ECO:0000256" key="4">
    <source>
        <dbReference type="ARBA" id="ARBA00022475"/>
    </source>
</evidence>
<keyword evidence="6 8" id="KW-1133">Transmembrane helix</keyword>
<proteinExistence type="inferred from homology"/>
<feature type="transmembrane region" description="Helical" evidence="8">
    <location>
        <begin position="287"/>
        <end position="306"/>
    </location>
</feature>
<evidence type="ECO:0000256" key="7">
    <source>
        <dbReference type="ARBA" id="ARBA00023136"/>
    </source>
</evidence>
<sequence>MHSVFSGFLPIWTITAFGWAAGRYGLLGDQAQQVLGRFAFTFAMPSLLFLTMAKSRPGDLAQPGVAVFALSLLAVFGAGLVASGRLFGRRRAEQAIGAMGASYVNSANLGIPIAVHVLHDTSFIVAAALFQMLFITPLILVLIELDVRRDAPRRWLRMLQLPLRNPVVGASAAGVAVAALGLHPPAEVTSPLTILGGGAVPAALFALGMSLTARTTAAPGERAERALLVTLKTAVQPLLAYALGRWGFGLGGPELFAVVLCAGLPTAQNAFIFASEYRLDTALPRDTVLLSTLLSMASLSLIAVLLG</sequence>
<evidence type="ECO:0000313" key="10">
    <source>
        <dbReference type="Proteomes" id="UP000600946"/>
    </source>
</evidence>
<evidence type="ECO:0000256" key="2">
    <source>
        <dbReference type="ARBA" id="ARBA00010145"/>
    </source>
</evidence>
<keyword evidence="10" id="KW-1185">Reference proteome</keyword>
<accession>A0ABQ3AJ30</accession>
<evidence type="ECO:0000313" key="9">
    <source>
        <dbReference type="EMBL" id="GGY58453.1"/>
    </source>
</evidence>
<feature type="transmembrane region" description="Helical" evidence="8">
    <location>
        <begin position="65"/>
        <end position="83"/>
    </location>
</feature>
<dbReference type="InterPro" id="IPR038770">
    <property type="entry name" value="Na+/solute_symporter_sf"/>
</dbReference>
<feature type="transmembrane region" description="Helical" evidence="8">
    <location>
        <begin position="6"/>
        <end position="22"/>
    </location>
</feature>
<organism evidence="9 10">
    <name type="scientific">Streptomyces xanthochromogenes</name>
    <dbReference type="NCBI Taxonomy" id="67384"/>
    <lineage>
        <taxon>Bacteria</taxon>
        <taxon>Bacillati</taxon>
        <taxon>Actinomycetota</taxon>
        <taxon>Actinomycetes</taxon>
        <taxon>Kitasatosporales</taxon>
        <taxon>Streptomycetaceae</taxon>
        <taxon>Streptomyces</taxon>
    </lineage>
</organism>
<evidence type="ECO:0000256" key="3">
    <source>
        <dbReference type="ARBA" id="ARBA00022448"/>
    </source>
</evidence>
<name>A0ABQ3AJ30_9ACTN</name>
<dbReference type="Pfam" id="PF03547">
    <property type="entry name" value="Mem_trans"/>
    <property type="match status" value="1"/>
</dbReference>
<dbReference type="PANTHER" id="PTHR36838">
    <property type="entry name" value="AUXIN EFFLUX CARRIER FAMILY PROTEIN"/>
    <property type="match status" value="1"/>
</dbReference>
<protein>
    <submittedName>
        <fullName evidence="9">Membrane protein</fullName>
    </submittedName>
</protein>
<keyword evidence="7 8" id="KW-0472">Membrane</keyword>
<dbReference type="RefSeq" id="WP_161258504.1">
    <property type="nucleotide sequence ID" value="NZ_BMUU01000013.1"/>
</dbReference>
<keyword evidence="3" id="KW-0813">Transport</keyword>
<evidence type="ECO:0000256" key="6">
    <source>
        <dbReference type="ARBA" id="ARBA00022989"/>
    </source>
</evidence>